<dbReference type="PANTHER" id="PTHR20883:SF46">
    <property type="entry name" value="PHYTANOYL-COA HYDROXYLASE"/>
    <property type="match status" value="1"/>
</dbReference>
<dbReference type="EMBL" id="JALJOV010000627">
    <property type="protein sequence ID" value="KAK9862299.1"/>
    <property type="molecule type" value="Genomic_DNA"/>
</dbReference>
<dbReference type="Gene3D" id="2.60.120.620">
    <property type="entry name" value="q2cbj1_9rhob like domain"/>
    <property type="match status" value="1"/>
</dbReference>
<accession>A0AAW1T0L7</accession>
<evidence type="ECO:0000313" key="2">
    <source>
        <dbReference type="EMBL" id="KAK9862299.1"/>
    </source>
</evidence>
<proteinExistence type="predicted"/>
<evidence type="ECO:0000313" key="3">
    <source>
        <dbReference type="Proteomes" id="UP001485043"/>
    </source>
</evidence>
<dbReference type="Pfam" id="PF05721">
    <property type="entry name" value="PhyH"/>
    <property type="match status" value="1"/>
</dbReference>
<gene>
    <name evidence="2" type="ORF">WJX84_011270</name>
</gene>
<dbReference type="AlphaFoldDB" id="A0AAW1T0L7"/>
<evidence type="ECO:0000256" key="1">
    <source>
        <dbReference type="ARBA" id="ARBA00001962"/>
    </source>
</evidence>
<name>A0AAW1T0L7_9CHLO</name>
<dbReference type="SUPFAM" id="SSF51197">
    <property type="entry name" value="Clavaminate synthase-like"/>
    <property type="match status" value="1"/>
</dbReference>
<protein>
    <recommendedName>
        <fullName evidence="4">Phytanoyl-CoA dioxygenase family protein</fullName>
    </recommendedName>
</protein>
<keyword evidence="3" id="KW-1185">Reference proteome</keyword>
<organism evidence="2 3">
    <name type="scientific">Apatococcus fuscideae</name>
    <dbReference type="NCBI Taxonomy" id="2026836"/>
    <lineage>
        <taxon>Eukaryota</taxon>
        <taxon>Viridiplantae</taxon>
        <taxon>Chlorophyta</taxon>
        <taxon>core chlorophytes</taxon>
        <taxon>Trebouxiophyceae</taxon>
        <taxon>Chlorellales</taxon>
        <taxon>Chlorellaceae</taxon>
        <taxon>Apatococcus</taxon>
    </lineage>
</organism>
<sequence length="262" mass="29120">MTQLALDSGSRPRHIVGLLKEQGFATVPALFGPDSLAAILDECDCLLETRCTFQETTIADQLCERGCVLETLPECSDEARSNKAKYANLRGAWPLSRAVCAKLTHGELFNLAHHLLGPQCYLYNDQYIVKPPRSGTSGFAWHFDSQWLPNDVELHPYISIWVALDDVDEANGCLHIWPRSHLQQEKCGAHSAKPALKLLRHEEAVKIRMKAGGAVIMTDKLWHCSGPNLSPHFRRAWMPQFSCKPIVSRESGQPSALAVLLG</sequence>
<dbReference type="Proteomes" id="UP001485043">
    <property type="component" value="Unassembled WGS sequence"/>
</dbReference>
<reference evidence="2 3" key="1">
    <citation type="journal article" date="2024" name="Nat. Commun.">
        <title>Phylogenomics reveals the evolutionary origins of lichenization in chlorophyte algae.</title>
        <authorList>
            <person name="Puginier C."/>
            <person name="Libourel C."/>
            <person name="Otte J."/>
            <person name="Skaloud P."/>
            <person name="Haon M."/>
            <person name="Grisel S."/>
            <person name="Petersen M."/>
            <person name="Berrin J.G."/>
            <person name="Delaux P.M."/>
            <person name="Dal Grande F."/>
            <person name="Keller J."/>
        </authorList>
    </citation>
    <scope>NUCLEOTIDE SEQUENCE [LARGE SCALE GENOMIC DNA]</scope>
    <source>
        <strain evidence="2 3">SAG 2523</strain>
    </source>
</reference>
<comment type="caution">
    <text evidence="2">The sequence shown here is derived from an EMBL/GenBank/DDBJ whole genome shotgun (WGS) entry which is preliminary data.</text>
</comment>
<dbReference type="InterPro" id="IPR008775">
    <property type="entry name" value="Phytyl_CoA_dOase-like"/>
</dbReference>
<evidence type="ECO:0008006" key="4">
    <source>
        <dbReference type="Google" id="ProtNLM"/>
    </source>
</evidence>
<comment type="cofactor">
    <cofactor evidence="1">
        <name>Fe cation</name>
        <dbReference type="ChEBI" id="CHEBI:24875"/>
    </cofactor>
</comment>
<dbReference type="PANTHER" id="PTHR20883">
    <property type="entry name" value="PHYTANOYL-COA DIOXYGENASE DOMAIN CONTAINING 1"/>
    <property type="match status" value="1"/>
</dbReference>